<evidence type="ECO:0000256" key="3">
    <source>
        <dbReference type="ARBA" id="ARBA00010563"/>
    </source>
</evidence>
<dbReference type="EMBL" id="HBFM01005205">
    <property type="protein sequence ID" value="CAD8766623.1"/>
    <property type="molecule type" value="Transcribed_RNA"/>
</dbReference>
<keyword evidence="9" id="KW-0378">Hydrolase</keyword>
<evidence type="ECO:0000256" key="17">
    <source>
        <dbReference type="SAM" id="MobiDB-lite"/>
    </source>
</evidence>
<dbReference type="Pfam" id="PF00752">
    <property type="entry name" value="XPG_N"/>
    <property type="match status" value="1"/>
</dbReference>
<reference evidence="20" key="1">
    <citation type="submission" date="2021-01" db="EMBL/GenBank/DDBJ databases">
        <authorList>
            <person name="Corre E."/>
            <person name="Pelletier E."/>
            <person name="Niang G."/>
            <person name="Scheremetjew M."/>
            <person name="Finn R."/>
            <person name="Kale V."/>
            <person name="Holt S."/>
            <person name="Cochrane G."/>
            <person name="Meng A."/>
            <person name="Brown T."/>
            <person name="Cohen L."/>
        </authorList>
    </citation>
    <scope>NUCLEOTIDE SEQUENCE</scope>
    <source>
        <strain evidence="20">SAG 63-3</strain>
    </source>
</reference>
<dbReference type="SUPFAM" id="SSF88723">
    <property type="entry name" value="PIN domain-like"/>
    <property type="match status" value="1"/>
</dbReference>
<dbReference type="InterPro" id="IPR036279">
    <property type="entry name" value="5-3_exonuclease_C_sf"/>
</dbReference>
<dbReference type="SMART" id="SM00485">
    <property type="entry name" value="XPGN"/>
    <property type="match status" value="1"/>
</dbReference>
<keyword evidence="5" id="KW-0540">Nuclease</keyword>
<dbReference type="PANTHER" id="PTHR11081:SF65">
    <property type="entry name" value="DNA DAMAGE-INDUCIBLE PROTEIN DIN7-RELATED"/>
    <property type="match status" value="1"/>
</dbReference>
<dbReference type="SMART" id="SM00279">
    <property type="entry name" value="HhH2"/>
    <property type="match status" value="1"/>
</dbReference>
<evidence type="ECO:0000256" key="6">
    <source>
        <dbReference type="ARBA" id="ARBA00022723"/>
    </source>
</evidence>
<evidence type="ECO:0000256" key="1">
    <source>
        <dbReference type="ARBA" id="ARBA00001946"/>
    </source>
</evidence>
<evidence type="ECO:0000256" key="9">
    <source>
        <dbReference type="ARBA" id="ARBA00022801"/>
    </source>
</evidence>
<keyword evidence="11" id="KW-0460">Magnesium</keyword>
<dbReference type="GO" id="GO:0005634">
    <property type="term" value="C:nucleus"/>
    <property type="evidence" value="ECO:0007669"/>
    <property type="project" value="UniProtKB-SubCell"/>
</dbReference>
<evidence type="ECO:0000259" key="18">
    <source>
        <dbReference type="SMART" id="SM00484"/>
    </source>
</evidence>
<keyword evidence="13" id="KW-0238">DNA-binding</keyword>
<evidence type="ECO:0000256" key="16">
    <source>
        <dbReference type="ARBA" id="ARBA00060210"/>
    </source>
</evidence>
<dbReference type="FunFam" id="3.40.50.1010:FF:000002">
    <property type="entry name" value="Exonuclease 1, putative"/>
    <property type="match status" value="1"/>
</dbReference>
<evidence type="ECO:0000256" key="10">
    <source>
        <dbReference type="ARBA" id="ARBA00022839"/>
    </source>
</evidence>
<dbReference type="InterPro" id="IPR006086">
    <property type="entry name" value="XPG-I_dom"/>
</dbReference>
<evidence type="ECO:0000256" key="5">
    <source>
        <dbReference type="ARBA" id="ARBA00022722"/>
    </source>
</evidence>
<dbReference type="InterPro" id="IPR037315">
    <property type="entry name" value="EXO1_H3TH"/>
</dbReference>
<dbReference type="GO" id="GO:0017108">
    <property type="term" value="F:5'-flap endonuclease activity"/>
    <property type="evidence" value="ECO:0007669"/>
    <property type="project" value="TreeGrafter"/>
</dbReference>
<comment type="function">
    <text evidence="16">Putative 5'-&gt;3' double-stranded DNA exonuclease which may also contain a cryptic 3'-&gt;5' double-stranded DNA exonuclease activity. May be involved in DNA mismatch repair (MMR).</text>
</comment>
<evidence type="ECO:0000259" key="19">
    <source>
        <dbReference type="SMART" id="SM00485"/>
    </source>
</evidence>
<dbReference type="Gene3D" id="1.10.150.20">
    <property type="entry name" value="5' to 3' exonuclease, C-terminal subdomain"/>
    <property type="match status" value="1"/>
</dbReference>
<accession>A0A7S0US38</accession>
<dbReference type="InterPro" id="IPR006085">
    <property type="entry name" value="XPG_DNA_repair_N"/>
</dbReference>
<dbReference type="GO" id="GO:0035312">
    <property type="term" value="F:5'-3' DNA exonuclease activity"/>
    <property type="evidence" value="ECO:0007669"/>
    <property type="project" value="InterPro"/>
</dbReference>
<evidence type="ECO:0000256" key="8">
    <source>
        <dbReference type="ARBA" id="ARBA00022769"/>
    </source>
</evidence>
<dbReference type="InterPro" id="IPR008918">
    <property type="entry name" value="HhH2"/>
</dbReference>
<dbReference type="InterPro" id="IPR006084">
    <property type="entry name" value="XPG/Rad2"/>
</dbReference>
<dbReference type="SUPFAM" id="SSF47807">
    <property type="entry name" value="5' to 3' exonuclease, C-terminal subdomain"/>
    <property type="match status" value="1"/>
</dbReference>
<name>A0A7S0US38_9CHLO</name>
<dbReference type="SMART" id="SM00484">
    <property type="entry name" value="XPGI"/>
    <property type="match status" value="1"/>
</dbReference>
<dbReference type="GO" id="GO:0003677">
    <property type="term" value="F:DNA binding"/>
    <property type="evidence" value="ECO:0007669"/>
    <property type="project" value="UniProtKB-KW"/>
</dbReference>
<keyword evidence="15" id="KW-0539">Nucleus</keyword>
<dbReference type="GO" id="GO:0046872">
    <property type="term" value="F:metal ion binding"/>
    <property type="evidence" value="ECO:0007669"/>
    <property type="project" value="UniProtKB-KW"/>
</dbReference>
<dbReference type="PRINTS" id="PR00853">
    <property type="entry name" value="XPGRADSUPER"/>
</dbReference>
<dbReference type="AlphaFoldDB" id="A0A7S0US38"/>
<comment type="subcellular location">
    <subcellularLocation>
        <location evidence="2">Nucleus</location>
    </subcellularLocation>
</comment>
<keyword evidence="10" id="KW-0269">Exonuclease</keyword>
<feature type="domain" description="XPG-I" evidence="18">
    <location>
        <begin position="138"/>
        <end position="211"/>
    </location>
</feature>
<proteinExistence type="inferred from homology"/>
<dbReference type="GO" id="GO:0006281">
    <property type="term" value="P:DNA repair"/>
    <property type="evidence" value="ECO:0007669"/>
    <property type="project" value="UniProtKB-KW"/>
</dbReference>
<evidence type="ECO:0000313" key="20">
    <source>
        <dbReference type="EMBL" id="CAD8766623.1"/>
    </source>
</evidence>
<feature type="compositionally biased region" description="Acidic residues" evidence="17">
    <location>
        <begin position="409"/>
        <end position="422"/>
    </location>
</feature>
<dbReference type="CDD" id="cd09908">
    <property type="entry name" value="H3TH_EXO1"/>
    <property type="match status" value="1"/>
</dbReference>
<keyword evidence="7" id="KW-0227">DNA damage</keyword>
<keyword evidence="8" id="KW-0228">DNA excision</keyword>
<keyword evidence="14" id="KW-0234">DNA repair</keyword>
<dbReference type="Gene3D" id="3.40.50.1010">
    <property type="entry name" value="5'-nuclease"/>
    <property type="match status" value="1"/>
</dbReference>
<dbReference type="InterPro" id="IPR029060">
    <property type="entry name" value="PIN-like_dom_sf"/>
</dbReference>
<gene>
    <name evidence="20" type="ORF">PPAR00522_LOCUS3015</name>
</gene>
<feature type="domain" description="XPG N-terminal" evidence="19">
    <location>
        <begin position="1"/>
        <end position="99"/>
    </location>
</feature>
<evidence type="ECO:0000256" key="12">
    <source>
        <dbReference type="ARBA" id="ARBA00022881"/>
    </source>
</evidence>
<keyword evidence="12" id="KW-0267">Excision nuclease</keyword>
<comment type="similarity">
    <text evidence="3">Belongs to the XPG/RAD2 endonuclease family. EXO1 subfamily.</text>
</comment>
<dbReference type="Pfam" id="PF00867">
    <property type="entry name" value="XPG_I"/>
    <property type="match status" value="1"/>
</dbReference>
<feature type="region of interest" description="Disordered" evidence="17">
    <location>
        <begin position="398"/>
        <end position="431"/>
    </location>
</feature>
<evidence type="ECO:0000256" key="4">
    <source>
        <dbReference type="ARBA" id="ARBA00020324"/>
    </source>
</evidence>
<protein>
    <recommendedName>
        <fullName evidence="4">Exonuclease 1</fullName>
    </recommendedName>
</protein>
<evidence type="ECO:0000256" key="7">
    <source>
        <dbReference type="ARBA" id="ARBA00022763"/>
    </source>
</evidence>
<dbReference type="PANTHER" id="PTHR11081">
    <property type="entry name" value="FLAP ENDONUCLEASE FAMILY MEMBER"/>
    <property type="match status" value="1"/>
</dbReference>
<comment type="cofactor">
    <cofactor evidence="1">
        <name>Mg(2+)</name>
        <dbReference type="ChEBI" id="CHEBI:18420"/>
    </cofactor>
</comment>
<evidence type="ECO:0000256" key="2">
    <source>
        <dbReference type="ARBA" id="ARBA00004123"/>
    </source>
</evidence>
<sequence length="431" mass="48028">MGITGLLQNLKSVFEKTHLESLKGSKVAIDGYSWLHKGAYFHGKALCEGQFTDAYVKYFMSRIDLLLSYGITPIVVFDGCRLPSKEEEEASRRKSREENLAKARAQVKAGNHKGALEFYNRAVNISASMAKVVIEHLRDVGVDWIVAPYEADAQMAFLALHNYVDIVITEDSDLLAYGCPRVLFKLDKDGWGMLVENRNLNRAKEMPMLGWNAHMFLTMCIMSGCDFLDNIPGLGIKTAAQLVQQFRSFANIILDLKSRKKVIPPNYEIRFQRAIWVFRHQRIWDPVQKVLGHLRPLPPGGLVAADVDVPAVIDLLAAAAARDAAAAAVCETSFGRRPLGFLGPTLDPEIAAGICKGDLDPATKQPFDLYTIFRGWKNVPSYVRMMLAGPPKGLVLMRQPSGREKAVAEEEEIEDEDEDEDSNGLYSSRHS</sequence>
<keyword evidence="6" id="KW-0479">Metal-binding</keyword>
<evidence type="ECO:0000256" key="15">
    <source>
        <dbReference type="ARBA" id="ARBA00023242"/>
    </source>
</evidence>
<dbReference type="InterPro" id="IPR044752">
    <property type="entry name" value="PIN-like_EXO1"/>
</dbReference>
<evidence type="ECO:0000256" key="11">
    <source>
        <dbReference type="ARBA" id="ARBA00022842"/>
    </source>
</evidence>
<dbReference type="FunFam" id="1.10.150.20:FF:000011">
    <property type="entry name" value="exonuclease 1"/>
    <property type="match status" value="1"/>
</dbReference>
<dbReference type="CDD" id="cd09857">
    <property type="entry name" value="PIN_EXO1"/>
    <property type="match status" value="1"/>
</dbReference>
<evidence type="ECO:0000256" key="14">
    <source>
        <dbReference type="ARBA" id="ARBA00023204"/>
    </source>
</evidence>
<evidence type="ECO:0000256" key="13">
    <source>
        <dbReference type="ARBA" id="ARBA00023125"/>
    </source>
</evidence>
<organism evidence="20">
    <name type="scientific">Polytomella parva</name>
    <dbReference type="NCBI Taxonomy" id="51329"/>
    <lineage>
        <taxon>Eukaryota</taxon>
        <taxon>Viridiplantae</taxon>
        <taxon>Chlorophyta</taxon>
        <taxon>core chlorophytes</taxon>
        <taxon>Chlorophyceae</taxon>
        <taxon>CS clade</taxon>
        <taxon>Chlamydomonadales</taxon>
        <taxon>Chlamydomonadaceae</taxon>
        <taxon>Polytomella</taxon>
    </lineage>
</organism>